<keyword evidence="2" id="KW-1185">Reference proteome</keyword>
<dbReference type="CTD" id="20322771"/>
<evidence type="ECO:0000313" key="1">
    <source>
        <dbReference type="EMBL" id="KER23550.1"/>
    </source>
</evidence>
<accession>A0A074ZJK5</accession>
<dbReference type="Proteomes" id="UP000054324">
    <property type="component" value="Unassembled WGS sequence"/>
</dbReference>
<dbReference type="RefSeq" id="XP_009172708.1">
    <property type="nucleotide sequence ID" value="XM_009174444.1"/>
</dbReference>
<dbReference type="EMBL" id="KL596845">
    <property type="protein sequence ID" value="KER23550.1"/>
    <property type="molecule type" value="Genomic_DNA"/>
</dbReference>
<evidence type="ECO:0000313" key="2">
    <source>
        <dbReference type="Proteomes" id="UP000054324"/>
    </source>
</evidence>
<protein>
    <submittedName>
        <fullName evidence="1">Uncharacterized protein</fullName>
    </submittedName>
</protein>
<sequence>MSSEVPLKRSDCLSPIITDSGPTDRPHFINSSESRCFIERPAPIFIWSVGLDHVQELSVQMRLDNSVSWIP</sequence>
<reference evidence="1 2" key="1">
    <citation type="submission" date="2013-11" db="EMBL/GenBank/DDBJ databases">
        <title>Opisthorchis viverrini - life in the bile duct.</title>
        <authorList>
            <person name="Young N.D."/>
            <person name="Nagarajan N."/>
            <person name="Lin S.J."/>
            <person name="Korhonen P.K."/>
            <person name="Jex A.R."/>
            <person name="Hall R.S."/>
            <person name="Safavi-Hemami H."/>
            <person name="Kaewkong W."/>
            <person name="Bertrand D."/>
            <person name="Gao S."/>
            <person name="Seet Q."/>
            <person name="Wongkham S."/>
            <person name="Teh B.T."/>
            <person name="Wongkham C."/>
            <person name="Intapan P.M."/>
            <person name="Maleewong W."/>
            <person name="Yang X."/>
            <person name="Hu M."/>
            <person name="Wang Z."/>
            <person name="Hofmann A."/>
            <person name="Sternberg P.W."/>
            <person name="Tan P."/>
            <person name="Wang J."/>
            <person name="Gasser R.B."/>
        </authorList>
    </citation>
    <scope>NUCLEOTIDE SEQUENCE [LARGE SCALE GENOMIC DNA]</scope>
</reference>
<organism evidence="1 2">
    <name type="scientific">Opisthorchis viverrini</name>
    <name type="common">Southeast Asian liver fluke</name>
    <dbReference type="NCBI Taxonomy" id="6198"/>
    <lineage>
        <taxon>Eukaryota</taxon>
        <taxon>Metazoa</taxon>
        <taxon>Spiralia</taxon>
        <taxon>Lophotrochozoa</taxon>
        <taxon>Platyhelminthes</taxon>
        <taxon>Trematoda</taxon>
        <taxon>Digenea</taxon>
        <taxon>Opisthorchiida</taxon>
        <taxon>Opisthorchiata</taxon>
        <taxon>Opisthorchiidae</taxon>
        <taxon>Opisthorchis</taxon>
    </lineage>
</organism>
<dbReference type="KEGG" id="ovi:T265_08592"/>
<gene>
    <name evidence="1" type="ORF">T265_08592</name>
</gene>
<dbReference type="GeneID" id="20322771"/>
<dbReference type="AlphaFoldDB" id="A0A074ZJK5"/>
<proteinExistence type="predicted"/>
<name>A0A074ZJK5_OPIVI</name>